<gene>
    <name evidence="1" type="ORF">AB0T83_14380</name>
</gene>
<dbReference type="Gene3D" id="3.40.190.10">
    <property type="entry name" value="Periplasmic binding protein-like II"/>
    <property type="match status" value="1"/>
</dbReference>
<organism evidence="1 2">
    <name type="scientific">Meridianimarinicoccus marinus</name>
    <dbReference type="NCBI Taxonomy" id="3231483"/>
    <lineage>
        <taxon>Bacteria</taxon>
        <taxon>Pseudomonadati</taxon>
        <taxon>Pseudomonadota</taxon>
        <taxon>Alphaproteobacteria</taxon>
        <taxon>Rhodobacterales</taxon>
        <taxon>Paracoccaceae</taxon>
        <taxon>Meridianimarinicoccus</taxon>
    </lineage>
</organism>
<dbReference type="InterPro" id="IPR006059">
    <property type="entry name" value="SBP"/>
</dbReference>
<accession>A0ABV3L8Q4</accession>
<evidence type="ECO:0000313" key="1">
    <source>
        <dbReference type="EMBL" id="MEV8467960.1"/>
    </source>
</evidence>
<evidence type="ECO:0000313" key="2">
    <source>
        <dbReference type="Proteomes" id="UP001553161"/>
    </source>
</evidence>
<dbReference type="EMBL" id="JBFBVU010000020">
    <property type="protein sequence ID" value="MEV8467960.1"/>
    <property type="molecule type" value="Genomic_DNA"/>
</dbReference>
<protein>
    <submittedName>
        <fullName evidence="1">Extracellular solute-binding protein</fullName>
    </submittedName>
</protein>
<proteinExistence type="predicted"/>
<dbReference type="SUPFAM" id="SSF53850">
    <property type="entry name" value="Periplasmic binding protein-like II"/>
    <property type="match status" value="1"/>
</dbReference>
<dbReference type="Proteomes" id="UP001553161">
    <property type="component" value="Unassembled WGS sequence"/>
</dbReference>
<name>A0ABV3L8Q4_9RHOB</name>
<dbReference type="Pfam" id="PF13416">
    <property type="entry name" value="SBP_bac_8"/>
    <property type="match status" value="1"/>
</dbReference>
<dbReference type="RefSeq" id="WP_366193880.1">
    <property type="nucleotide sequence ID" value="NZ_JBFBVU010000020.1"/>
</dbReference>
<comment type="caution">
    <text evidence="1">The sequence shown here is derived from an EMBL/GenBank/DDBJ whole genome shotgun (WGS) entry which is preliminary data.</text>
</comment>
<sequence length="388" mass="42770">MNAKFTGLTWDHPRGYEALAEAARKVNAEHPGAPLLHWNKQPLEGFESAPIAQLASENDLVVMDHPHIGEAVAEDCLVPIEDLFPETTIAAWGRQSIGPSMRSYLWQGKHWALPLDVAMQTMMRRADMVATPPDSWEAVLDMAHKVPVAQSLAGPHAILTLMSICGGAGVAPRGDEIWPEAPALRGLEIMHRLYRLRPPGSETLNPIQMSEVMARGDEIALVPLIFNYITYARAGDGRYPLAFSDSLRTASGLGGMIGGTGIAFTKRCQPDPELLAHVRWLMDPPTQTRFLPAHGGQPSARVAWQDDAVNRDWGKFYRDTAATAEHALLRPRFDGYVDFQTRGGARVRQALETGEAEHQTLAALRSLWQEIRSRSRGDLDDTRPQANG</sequence>
<reference evidence="1 2" key="1">
    <citation type="submission" date="2024-07" db="EMBL/GenBank/DDBJ databases">
        <authorList>
            <person name="Kang M."/>
        </authorList>
    </citation>
    <scope>NUCLEOTIDE SEQUENCE [LARGE SCALE GENOMIC DNA]</scope>
    <source>
        <strain evidence="1 2">DFM31</strain>
    </source>
</reference>
<keyword evidence="2" id="KW-1185">Reference proteome</keyword>